<keyword evidence="3 6" id="KW-1133">Transmembrane helix</keyword>
<dbReference type="PANTHER" id="PTHR47767:SF1">
    <property type="entry name" value="ADHESION G PROTEIN-COUPLED RECEPTOR G7"/>
    <property type="match status" value="1"/>
</dbReference>
<reference evidence="10" key="1">
    <citation type="journal article" date="2023" name="IScience">
        <title>Live-bearing cockroach genome reveals convergent evolutionary mechanisms linked to viviparity in insects and beyond.</title>
        <authorList>
            <person name="Fouks B."/>
            <person name="Harrison M.C."/>
            <person name="Mikhailova A.A."/>
            <person name="Marchal E."/>
            <person name="English S."/>
            <person name="Carruthers M."/>
            <person name="Jennings E.C."/>
            <person name="Chiamaka E.L."/>
            <person name="Frigard R.A."/>
            <person name="Pippel M."/>
            <person name="Attardo G.M."/>
            <person name="Benoit J.B."/>
            <person name="Bornberg-Bauer E."/>
            <person name="Tobe S.S."/>
        </authorList>
    </citation>
    <scope>NUCLEOTIDE SEQUENCE</scope>
    <source>
        <strain evidence="10">Stay&amp;Tobe</strain>
    </source>
</reference>
<dbReference type="PROSITE" id="PS50221">
    <property type="entry name" value="GAIN_B"/>
    <property type="match status" value="1"/>
</dbReference>
<keyword evidence="5" id="KW-1015">Disulfide bond</keyword>
<protein>
    <submittedName>
        <fullName evidence="10">Uncharacterized protein</fullName>
    </submittedName>
</protein>
<dbReference type="InterPro" id="IPR046338">
    <property type="entry name" value="GAIN_dom_sf"/>
</dbReference>
<feature type="transmembrane region" description="Helical" evidence="6">
    <location>
        <begin position="1011"/>
        <end position="1031"/>
    </location>
</feature>
<evidence type="ECO:0000256" key="7">
    <source>
        <dbReference type="SAM" id="SignalP"/>
    </source>
</evidence>
<dbReference type="InterPro" id="IPR016187">
    <property type="entry name" value="CTDL_fold"/>
</dbReference>
<evidence type="ECO:0000259" key="8">
    <source>
        <dbReference type="PROSITE" id="PS50221"/>
    </source>
</evidence>
<comment type="subcellular location">
    <subcellularLocation>
        <location evidence="1">Membrane</location>
        <topology evidence="1">Multi-pass membrane protein</topology>
    </subcellularLocation>
</comment>
<comment type="caution">
    <text evidence="10">The sequence shown here is derived from an EMBL/GenBank/DDBJ whole genome shotgun (WGS) entry which is preliminary data.</text>
</comment>
<dbReference type="GO" id="GO:0007166">
    <property type="term" value="P:cell surface receptor signaling pathway"/>
    <property type="evidence" value="ECO:0007669"/>
    <property type="project" value="InterPro"/>
</dbReference>
<evidence type="ECO:0000256" key="2">
    <source>
        <dbReference type="ARBA" id="ARBA00022692"/>
    </source>
</evidence>
<keyword evidence="2 6" id="KW-0812">Transmembrane</keyword>
<gene>
    <name evidence="10" type="ORF">L9F63_018936</name>
</gene>
<feature type="domain" description="G-protein coupled receptors family 2 profile 2" evidence="9">
    <location>
        <begin position="807"/>
        <end position="1059"/>
    </location>
</feature>
<dbReference type="Gene3D" id="1.20.1070.10">
    <property type="entry name" value="Rhodopsin 7-helix transmembrane proteins"/>
    <property type="match status" value="1"/>
</dbReference>
<feature type="domain" description="GAIN-B" evidence="8">
    <location>
        <begin position="641"/>
        <end position="801"/>
    </location>
</feature>
<dbReference type="GO" id="GO:0004930">
    <property type="term" value="F:G protein-coupled receptor activity"/>
    <property type="evidence" value="ECO:0007669"/>
    <property type="project" value="InterPro"/>
</dbReference>
<dbReference type="Pfam" id="PF00002">
    <property type="entry name" value="7tm_2"/>
    <property type="match status" value="1"/>
</dbReference>
<keyword evidence="7" id="KW-0732">Signal</keyword>
<feature type="transmembrane region" description="Helical" evidence="6">
    <location>
        <begin position="1037"/>
        <end position="1058"/>
    </location>
</feature>
<keyword evidence="11" id="KW-1185">Reference proteome</keyword>
<evidence type="ECO:0000313" key="10">
    <source>
        <dbReference type="EMBL" id="KAJ9587642.1"/>
    </source>
</evidence>
<keyword evidence="4 6" id="KW-0472">Membrane</keyword>
<evidence type="ECO:0000256" key="1">
    <source>
        <dbReference type="ARBA" id="ARBA00004141"/>
    </source>
</evidence>
<sequence>MKVLLYFVVCFIQLQTSAEASLCPENFIKISSRCVYLGDKTNWFDAVQHCSQLKTNISLINIINDVQDVTSFLLTKRNRAFDPITYQLPPSIYYGKKLNFFNHTRDMWLQNEPGLLEEESCMVILLNGTSLHAKMEKCLEILHNFICITDVCDPYNKICQNKNSDEQKFDGLQAPKMYLRKVNNDYILDVYNSQKLWNFTYRKQVRNPVCILEDGSTRIDRVCKLDLISKLSWNDRNITAEGFKNVFKYSITKDMYKVISETTGYLSCQAYIDGTMEKITSNRIIYRSDRNYHVFAVGLVYRVPVCSIDFCEPTYSGDYWETLAQNLTKQLRLTQALKNLSLRPIKMINRTDDKISLIFRANIRIKNPEKQTEDNYNYKNLIKLQLELLSLNDSHHDLLQVLYIRSSRYCHGEITWPTARVGQIVLSMKLCIDANGNPAKRKCTGNFVEGSFWSDEINKFQCLEPSTRTDYLYNLYHKGLYNMKATETLIHLQNALVSQDIDVKNKTRLTELEINLVAKTMENLKNAKIIDTDLPIIANITDSVMKLSASNNEIDSMKNLSQIETTNASNIFLESIDSLLIEAKLNKTEVLTVTPRFVNLVLDIDSDFKSYEGIRGLAALDSYKQSQFLHENIVTIPWNTSIDHLLEKNISAAVFLPSNFTVGSSECLKPHINVTNKQSAQSITKKHRLIINMFWNDGLFKSATRTPSHIVSVTVDGIKHYDLLHPLILIFKNSYHNISSDRKNCVFWDFEAEEGLGNWSDIGCTLATRLNNKSFSSIAADICICTHFTHFGHLVSPSLEEEIDLVLDIITITGCLASLLGLLGIGLTAAIFPEWRRGISKKIQLNLSASLGILMSVFLVNAFSFSPLKEILDSWICFIMGIILHFSVISTFSWMLVAAWFQYLRLTKPLASRHRAPHILLKSAIFAWGFPFIPCGTLLIISPESYNSPQCYPTGMAHYASVMCPLAIIISLNVGIYVLIICSIFNLGKFGAHINLEFQYSKSPKYQRSLACRRLGTLIFLFFLLGLSWLFGIWKLSYLFCCTATLQGLAFFIFFVILEKNTRARWKQMFSRNKNVEDYPVSNRSSFGFSLRRLSHSSRLTYQTTNSIKSSTSFPLSIEKNS</sequence>
<accession>A0AAD7ZWV9</accession>
<dbReference type="InterPro" id="IPR000203">
    <property type="entry name" value="GPS"/>
</dbReference>
<dbReference type="Proteomes" id="UP001233999">
    <property type="component" value="Unassembled WGS sequence"/>
</dbReference>
<dbReference type="InterPro" id="IPR000832">
    <property type="entry name" value="GPCR_2_secretin-like"/>
</dbReference>
<name>A0AAD7ZWV9_DIPPU</name>
<evidence type="ECO:0000313" key="11">
    <source>
        <dbReference type="Proteomes" id="UP001233999"/>
    </source>
</evidence>
<feature type="transmembrane region" description="Helical" evidence="6">
    <location>
        <begin position="966"/>
        <end position="990"/>
    </location>
</feature>
<dbReference type="PROSITE" id="PS50261">
    <property type="entry name" value="G_PROTEIN_RECEP_F2_4"/>
    <property type="match status" value="1"/>
</dbReference>
<dbReference type="InterPro" id="IPR017981">
    <property type="entry name" value="GPCR_2-like_7TM"/>
</dbReference>
<feature type="signal peptide" evidence="7">
    <location>
        <begin position="1"/>
        <end position="20"/>
    </location>
</feature>
<dbReference type="GO" id="GO:0016020">
    <property type="term" value="C:membrane"/>
    <property type="evidence" value="ECO:0007669"/>
    <property type="project" value="UniProtKB-SubCell"/>
</dbReference>
<proteinExistence type="predicted"/>
<dbReference type="AlphaFoldDB" id="A0AAD7ZWV9"/>
<evidence type="ECO:0000256" key="5">
    <source>
        <dbReference type="ARBA" id="ARBA00023157"/>
    </source>
</evidence>
<evidence type="ECO:0000259" key="9">
    <source>
        <dbReference type="PROSITE" id="PS50261"/>
    </source>
</evidence>
<dbReference type="SUPFAM" id="SSF81321">
    <property type="entry name" value="Family A G protein-coupled receptor-like"/>
    <property type="match status" value="1"/>
</dbReference>
<dbReference type="InterPro" id="IPR057244">
    <property type="entry name" value="GAIN_B"/>
</dbReference>
<organism evidence="10 11">
    <name type="scientific">Diploptera punctata</name>
    <name type="common">Pacific beetle cockroach</name>
    <dbReference type="NCBI Taxonomy" id="6984"/>
    <lineage>
        <taxon>Eukaryota</taxon>
        <taxon>Metazoa</taxon>
        <taxon>Ecdysozoa</taxon>
        <taxon>Arthropoda</taxon>
        <taxon>Hexapoda</taxon>
        <taxon>Insecta</taxon>
        <taxon>Pterygota</taxon>
        <taxon>Neoptera</taxon>
        <taxon>Polyneoptera</taxon>
        <taxon>Dictyoptera</taxon>
        <taxon>Blattodea</taxon>
        <taxon>Blaberoidea</taxon>
        <taxon>Blaberidae</taxon>
        <taxon>Diplopterinae</taxon>
        <taxon>Diploptera</taxon>
    </lineage>
</organism>
<feature type="chain" id="PRO_5041961274" evidence="7">
    <location>
        <begin position="21"/>
        <end position="1122"/>
    </location>
</feature>
<feature type="transmembrane region" description="Helical" evidence="6">
    <location>
        <begin position="805"/>
        <end position="833"/>
    </location>
</feature>
<dbReference type="InterPro" id="IPR016186">
    <property type="entry name" value="C-type_lectin-like/link_sf"/>
</dbReference>
<reference evidence="10" key="2">
    <citation type="submission" date="2023-05" db="EMBL/GenBank/DDBJ databases">
        <authorList>
            <person name="Fouks B."/>
        </authorList>
    </citation>
    <scope>NUCLEOTIDE SEQUENCE</scope>
    <source>
        <strain evidence="10">Stay&amp;Tobe</strain>
        <tissue evidence="10">Testes</tissue>
    </source>
</reference>
<feature type="transmembrane region" description="Helical" evidence="6">
    <location>
        <begin position="878"/>
        <end position="904"/>
    </location>
</feature>
<dbReference type="Pfam" id="PF01825">
    <property type="entry name" value="GPS"/>
    <property type="match status" value="1"/>
</dbReference>
<dbReference type="PANTHER" id="PTHR47767">
    <property type="entry name" value="ADHESION G PROTEIN-COUPLED RECEPTOR G7"/>
    <property type="match status" value="1"/>
</dbReference>
<feature type="transmembrane region" description="Helical" evidence="6">
    <location>
        <begin position="845"/>
        <end position="866"/>
    </location>
</feature>
<dbReference type="SUPFAM" id="SSF56436">
    <property type="entry name" value="C-type lectin-like"/>
    <property type="match status" value="1"/>
</dbReference>
<dbReference type="EMBL" id="JASPKZ010006080">
    <property type="protein sequence ID" value="KAJ9587642.1"/>
    <property type="molecule type" value="Genomic_DNA"/>
</dbReference>
<dbReference type="Gene3D" id="3.10.100.10">
    <property type="entry name" value="Mannose-Binding Protein A, subunit A"/>
    <property type="match status" value="1"/>
</dbReference>
<dbReference type="Gene3D" id="2.60.220.50">
    <property type="match status" value="1"/>
</dbReference>
<feature type="transmembrane region" description="Helical" evidence="6">
    <location>
        <begin position="925"/>
        <end position="946"/>
    </location>
</feature>
<dbReference type="InterPro" id="IPR053066">
    <property type="entry name" value="ADGR_G7"/>
</dbReference>
<evidence type="ECO:0000256" key="4">
    <source>
        <dbReference type="ARBA" id="ARBA00023136"/>
    </source>
</evidence>
<evidence type="ECO:0000256" key="6">
    <source>
        <dbReference type="SAM" id="Phobius"/>
    </source>
</evidence>
<evidence type="ECO:0000256" key="3">
    <source>
        <dbReference type="ARBA" id="ARBA00022989"/>
    </source>
</evidence>